<keyword evidence="2" id="KW-1133">Transmembrane helix</keyword>
<feature type="compositionally biased region" description="Acidic residues" evidence="1">
    <location>
        <begin position="757"/>
        <end position="770"/>
    </location>
</feature>
<accession>A0ABR9RQY8</accession>
<feature type="transmembrane region" description="Helical" evidence="2">
    <location>
        <begin position="46"/>
        <end position="67"/>
    </location>
</feature>
<feature type="transmembrane region" description="Helical" evidence="2">
    <location>
        <begin position="261"/>
        <end position="284"/>
    </location>
</feature>
<name>A0ABR9RQY8_9ACTN</name>
<evidence type="ECO:0000256" key="2">
    <source>
        <dbReference type="SAM" id="Phobius"/>
    </source>
</evidence>
<dbReference type="InterPro" id="IPR050445">
    <property type="entry name" value="Bact_polysacc_biosynth/exp"/>
</dbReference>
<sequence length="815" mass="85108">MADTPDSVELFVPGRGRGTSVAKQGSDASSVELSHYVTVVRRRWRYVAAGVAAGIVVAASLVLFLPATATAATLVNVNLISSNAFNSQRPASDLIDMQTEQAAARSTSVMSAVAEGLGSGWTDASVRAATSATLLPDGTVLRIEFTAPQASDAALGSTLVAEEYLAYRSELAQDRVDVAAQRLVERRNALNRQLARANARVSQAPQGAERISEEMARQGIADELSAVTTQLNEIRAVDTSGGTIFTEADAKQVQVSPNRPLILGSGLFGGALLGLVLAFVANVLDRRVRDSYDVYGAGGGISVARLGEPSPRLPAEGEDAESLRAVRERLLSAVPSHRPVISVIDVGEAGGMPSDVAANLAVALADSGMSTDLVLAGHPNQVLQEILTSLQAVEVDGVGAARRFRSGAGSALTVLVPEQGHQRLSTADIVSDLLADAVRDAEATVVGVAQTAGPAVRLSAGRASHQVLLVVEEMTTRIDDLAQVATDLVAVQATIHGTVLVPRGRHFDPAAPSAPATLARAAPRAPSVPARPVSDTAALLDAPVGHALDPDEMPEGVEVPGSGTLPQRTPGDASGWPHLRQSLERVIDDAPAAAPEMGLEVDDLEADELGAADGAAAVAADVDDPVEESVAEEPEFVEEPVVEEPEPVDEAVAEEAEPVEEPVTDEDEPVAEEPEPVEESVTDEDVPVAEEAEPVEQPVEEEPVVEATVADEPEAVDEAVAEEAEPVEEPVAEETVTDEPEPVEEPVADEAGPVEAETAEPETPEPETAEPETREPAAQNGQSTVARRFPFDVVDVETPIDVPVVANENSWAFNR</sequence>
<keyword evidence="2" id="KW-0812">Transmembrane</keyword>
<dbReference type="Proteomes" id="UP000756387">
    <property type="component" value="Unassembled WGS sequence"/>
</dbReference>
<feature type="region of interest" description="Disordered" evidence="1">
    <location>
        <begin position="545"/>
        <end position="573"/>
    </location>
</feature>
<proteinExistence type="predicted"/>
<reference evidence="3 4" key="1">
    <citation type="submission" date="2020-10" db="EMBL/GenBank/DDBJ databases">
        <title>Nocardioides sp. isolated from sludge.</title>
        <authorList>
            <person name="Zhang X."/>
        </authorList>
    </citation>
    <scope>NUCLEOTIDE SEQUENCE [LARGE SCALE GENOMIC DNA]</scope>
    <source>
        <strain evidence="3 4">Y6</strain>
    </source>
</reference>
<keyword evidence="4" id="KW-1185">Reference proteome</keyword>
<evidence type="ECO:0000313" key="3">
    <source>
        <dbReference type="EMBL" id="MBE7323981.1"/>
    </source>
</evidence>
<evidence type="ECO:0008006" key="5">
    <source>
        <dbReference type="Google" id="ProtNLM"/>
    </source>
</evidence>
<evidence type="ECO:0000313" key="4">
    <source>
        <dbReference type="Proteomes" id="UP000756387"/>
    </source>
</evidence>
<feature type="region of interest" description="Disordered" evidence="1">
    <location>
        <begin position="626"/>
        <end position="786"/>
    </location>
</feature>
<protein>
    <recommendedName>
        <fullName evidence="5">Polysaccharide chain length determinant N-terminal domain-containing protein</fullName>
    </recommendedName>
</protein>
<dbReference type="EMBL" id="JADCSA010000003">
    <property type="protein sequence ID" value="MBE7323981.1"/>
    <property type="molecule type" value="Genomic_DNA"/>
</dbReference>
<feature type="compositionally biased region" description="Acidic residues" evidence="1">
    <location>
        <begin position="626"/>
        <end position="748"/>
    </location>
</feature>
<organism evidence="3 4">
    <name type="scientific">Nocardioides malaquae</name>
    <dbReference type="NCBI Taxonomy" id="2773426"/>
    <lineage>
        <taxon>Bacteria</taxon>
        <taxon>Bacillati</taxon>
        <taxon>Actinomycetota</taxon>
        <taxon>Actinomycetes</taxon>
        <taxon>Propionibacteriales</taxon>
        <taxon>Nocardioidaceae</taxon>
        <taxon>Nocardioides</taxon>
    </lineage>
</organism>
<dbReference type="PANTHER" id="PTHR32309">
    <property type="entry name" value="TYROSINE-PROTEIN KINASE"/>
    <property type="match status" value="1"/>
</dbReference>
<gene>
    <name evidence="3" type="ORF">IEQ44_04870</name>
</gene>
<keyword evidence="2" id="KW-0472">Membrane</keyword>
<comment type="caution">
    <text evidence="3">The sequence shown here is derived from an EMBL/GenBank/DDBJ whole genome shotgun (WGS) entry which is preliminary data.</text>
</comment>
<dbReference type="PANTHER" id="PTHR32309:SF31">
    <property type="entry name" value="CAPSULAR EXOPOLYSACCHARIDE FAMILY"/>
    <property type="match status" value="1"/>
</dbReference>
<evidence type="ECO:0000256" key="1">
    <source>
        <dbReference type="SAM" id="MobiDB-lite"/>
    </source>
</evidence>